<evidence type="ECO:0000256" key="3">
    <source>
        <dbReference type="ARBA" id="ARBA00012483"/>
    </source>
</evidence>
<dbReference type="FunFam" id="3.30.40.10:FF:000591">
    <property type="entry name" value="RING-H2 finger protein ATL65"/>
    <property type="match status" value="1"/>
</dbReference>
<name>A0AAV9EVR0_ACOCL</name>
<comment type="pathway">
    <text evidence="2">Protein modification; protein ubiquitination.</text>
</comment>
<keyword evidence="11" id="KW-0472">Membrane</keyword>
<keyword evidence="4" id="KW-0808">Transferase</keyword>
<reference evidence="13" key="2">
    <citation type="submission" date="2023-06" db="EMBL/GenBank/DDBJ databases">
        <authorList>
            <person name="Ma L."/>
            <person name="Liu K.-W."/>
            <person name="Li Z."/>
            <person name="Hsiao Y.-Y."/>
            <person name="Qi Y."/>
            <person name="Fu T."/>
            <person name="Tang G."/>
            <person name="Zhang D."/>
            <person name="Sun W.-H."/>
            <person name="Liu D.-K."/>
            <person name="Li Y."/>
            <person name="Chen G.-Z."/>
            <person name="Liu X.-D."/>
            <person name="Liao X.-Y."/>
            <person name="Jiang Y.-T."/>
            <person name="Yu X."/>
            <person name="Hao Y."/>
            <person name="Huang J."/>
            <person name="Zhao X.-W."/>
            <person name="Ke S."/>
            <person name="Chen Y.-Y."/>
            <person name="Wu W.-L."/>
            <person name="Hsu J.-L."/>
            <person name="Lin Y.-F."/>
            <person name="Huang M.-D."/>
            <person name="Li C.-Y."/>
            <person name="Huang L."/>
            <person name="Wang Z.-W."/>
            <person name="Zhao X."/>
            <person name="Zhong W.-Y."/>
            <person name="Peng D.-H."/>
            <person name="Ahmad S."/>
            <person name="Lan S."/>
            <person name="Zhang J.-S."/>
            <person name="Tsai W.-C."/>
            <person name="Van De Peer Y."/>
            <person name="Liu Z.-J."/>
        </authorList>
    </citation>
    <scope>NUCLEOTIDE SEQUENCE</scope>
    <source>
        <strain evidence="13">CP</strain>
        <tissue evidence="13">Leaves</tissue>
    </source>
</reference>
<dbReference type="Pfam" id="PF13639">
    <property type="entry name" value="zf-RING_2"/>
    <property type="match status" value="1"/>
</dbReference>
<dbReference type="AlphaFoldDB" id="A0AAV9EVR0"/>
<sequence>MESPTPSPSPQMGLDYEFEWGGDRSPAAEAAHPHYPHHHLSSSTTTSPSPSLSPALIAMIAVVGAALLIVLYARLLRRYRRWRRRRRLRRALLFPSPSDPRSPPPPPPLADLTDDDSYFFFSPYGLDESAIKTLPVYVYEGSDRVLLTSGDCAVCLIEFDEGDCVRTLPDCAHAFHVDCIDAWLRSHANCPLCRSRIIPPFALLGSSRIRPTFDDDVISAAAAEANTAEPEITPVIEPSPPQTQSRSDMFLLKRSYSFGFERTFASEAATVSPWRFRRHHHHRSSGGFWSRRMTSPFMQSKAGRVFSFRYYRGPPSAAASTAKSPFPRRRSFFLPLSERFSGVGSRRSKSMASPVATGGWWSSSRMRCGDPEALLSPERLNRR</sequence>
<keyword evidence="8" id="KW-0862">Zinc</keyword>
<evidence type="ECO:0000256" key="8">
    <source>
        <dbReference type="ARBA" id="ARBA00022833"/>
    </source>
</evidence>
<keyword evidence="7" id="KW-0833">Ubl conjugation pathway</keyword>
<evidence type="ECO:0000256" key="11">
    <source>
        <dbReference type="SAM" id="Phobius"/>
    </source>
</evidence>
<dbReference type="PANTHER" id="PTHR46913">
    <property type="entry name" value="RING-H2 FINGER PROTEIN ATL16"/>
    <property type="match status" value="1"/>
</dbReference>
<proteinExistence type="predicted"/>
<dbReference type="InterPro" id="IPR013083">
    <property type="entry name" value="Znf_RING/FYVE/PHD"/>
</dbReference>
<dbReference type="GO" id="GO:0061630">
    <property type="term" value="F:ubiquitin protein ligase activity"/>
    <property type="evidence" value="ECO:0007669"/>
    <property type="project" value="UniProtKB-EC"/>
</dbReference>
<dbReference type="InterPro" id="IPR044600">
    <property type="entry name" value="ATL1/ATL16-like"/>
</dbReference>
<organism evidence="13 14">
    <name type="scientific">Acorus calamus</name>
    <name type="common">Sweet flag</name>
    <dbReference type="NCBI Taxonomy" id="4465"/>
    <lineage>
        <taxon>Eukaryota</taxon>
        <taxon>Viridiplantae</taxon>
        <taxon>Streptophyta</taxon>
        <taxon>Embryophyta</taxon>
        <taxon>Tracheophyta</taxon>
        <taxon>Spermatophyta</taxon>
        <taxon>Magnoliopsida</taxon>
        <taxon>Liliopsida</taxon>
        <taxon>Acoraceae</taxon>
        <taxon>Acorus</taxon>
    </lineage>
</organism>
<comment type="catalytic activity">
    <reaction evidence="1">
        <text>S-ubiquitinyl-[E2 ubiquitin-conjugating enzyme]-L-cysteine + [acceptor protein]-L-lysine = [E2 ubiquitin-conjugating enzyme]-L-cysteine + N(6)-ubiquitinyl-[acceptor protein]-L-lysine.</text>
        <dbReference type="EC" id="2.3.2.27"/>
    </reaction>
</comment>
<feature type="transmembrane region" description="Helical" evidence="11">
    <location>
        <begin position="55"/>
        <end position="76"/>
    </location>
</feature>
<keyword evidence="14" id="KW-1185">Reference proteome</keyword>
<evidence type="ECO:0000256" key="1">
    <source>
        <dbReference type="ARBA" id="ARBA00000900"/>
    </source>
</evidence>
<dbReference type="PANTHER" id="PTHR46913:SF21">
    <property type="entry name" value="RING-TYPE E3 UBIQUITIN TRANSFERASE"/>
    <property type="match status" value="1"/>
</dbReference>
<evidence type="ECO:0000256" key="10">
    <source>
        <dbReference type="SAM" id="MobiDB-lite"/>
    </source>
</evidence>
<evidence type="ECO:0000256" key="4">
    <source>
        <dbReference type="ARBA" id="ARBA00022679"/>
    </source>
</evidence>
<keyword evidence="6 9" id="KW-0863">Zinc-finger</keyword>
<keyword evidence="11" id="KW-0812">Transmembrane</keyword>
<dbReference type="CDD" id="cd16461">
    <property type="entry name" value="RING-H2_EL5-like"/>
    <property type="match status" value="1"/>
</dbReference>
<feature type="region of interest" description="Disordered" evidence="10">
    <location>
        <begin position="27"/>
        <end position="47"/>
    </location>
</feature>
<evidence type="ECO:0000313" key="14">
    <source>
        <dbReference type="Proteomes" id="UP001180020"/>
    </source>
</evidence>
<evidence type="ECO:0000256" key="6">
    <source>
        <dbReference type="ARBA" id="ARBA00022771"/>
    </source>
</evidence>
<dbReference type="GO" id="GO:0016567">
    <property type="term" value="P:protein ubiquitination"/>
    <property type="evidence" value="ECO:0007669"/>
    <property type="project" value="InterPro"/>
</dbReference>
<keyword evidence="11" id="KW-1133">Transmembrane helix</keyword>
<dbReference type="Gene3D" id="3.30.40.10">
    <property type="entry name" value="Zinc/RING finger domain, C3HC4 (zinc finger)"/>
    <property type="match status" value="1"/>
</dbReference>
<reference evidence="13" key="1">
    <citation type="journal article" date="2023" name="Nat. Commun.">
        <title>Diploid and tetraploid genomes of Acorus and the evolution of monocots.</title>
        <authorList>
            <person name="Ma L."/>
            <person name="Liu K.W."/>
            <person name="Li Z."/>
            <person name="Hsiao Y.Y."/>
            <person name="Qi Y."/>
            <person name="Fu T."/>
            <person name="Tang G.D."/>
            <person name="Zhang D."/>
            <person name="Sun W.H."/>
            <person name="Liu D.K."/>
            <person name="Li Y."/>
            <person name="Chen G.Z."/>
            <person name="Liu X.D."/>
            <person name="Liao X.Y."/>
            <person name="Jiang Y.T."/>
            <person name="Yu X."/>
            <person name="Hao Y."/>
            <person name="Huang J."/>
            <person name="Zhao X.W."/>
            <person name="Ke S."/>
            <person name="Chen Y.Y."/>
            <person name="Wu W.L."/>
            <person name="Hsu J.L."/>
            <person name="Lin Y.F."/>
            <person name="Huang M.D."/>
            <person name="Li C.Y."/>
            <person name="Huang L."/>
            <person name="Wang Z.W."/>
            <person name="Zhao X."/>
            <person name="Zhong W.Y."/>
            <person name="Peng D.H."/>
            <person name="Ahmad S."/>
            <person name="Lan S."/>
            <person name="Zhang J.S."/>
            <person name="Tsai W.C."/>
            <person name="Van de Peer Y."/>
            <person name="Liu Z.J."/>
        </authorList>
    </citation>
    <scope>NUCLEOTIDE SEQUENCE</scope>
    <source>
        <strain evidence="13">CP</strain>
    </source>
</reference>
<evidence type="ECO:0000256" key="2">
    <source>
        <dbReference type="ARBA" id="ARBA00004906"/>
    </source>
</evidence>
<keyword evidence="5" id="KW-0479">Metal-binding</keyword>
<dbReference type="PROSITE" id="PS50089">
    <property type="entry name" value="ZF_RING_2"/>
    <property type="match status" value="1"/>
</dbReference>
<evidence type="ECO:0000259" key="12">
    <source>
        <dbReference type="PROSITE" id="PS50089"/>
    </source>
</evidence>
<dbReference type="Proteomes" id="UP001180020">
    <property type="component" value="Unassembled WGS sequence"/>
</dbReference>
<gene>
    <name evidence="13" type="primary">ATL65</name>
    <name evidence="13" type="ORF">QJS10_CPA05g01567</name>
</gene>
<feature type="domain" description="RING-type" evidence="12">
    <location>
        <begin position="152"/>
        <end position="194"/>
    </location>
</feature>
<evidence type="ECO:0000313" key="13">
    <source>
        <dbReference type="EMBL" id="KAK1317462.1"/>
    </source>
</evidence>
<dbReference type="GO" id="GO:0008270">
    <property type="term" value="F:zinc ion binding"/>
    <property type="evidence" value="ECO:0007669"/>
    <property type="project" value="UniProtKB-KW"/>
</dbReference>
<evidence type="ECO:0000256" key="5">
    <source>
        <dbReference type="ARBA" id="ARBA00022723"/>
    </source>
</evidence>
<dbReference type="SUPFAM" id="SSF57850">
    <property type="entry name" value="RING/U-box"/>
    <property type="match status" value="1"/>
</dbReference>
<dbReference type="InterPro" id="IPR001841">
    <property type="entry name" value="Znf_RING"/>
</dbReference>
<dbReference type="EMBL" id="JAUJYO010000005">
    <property type="protein sequence ID" value="KAK1317462.1"/>
    <property type="molecule type" value="Genomic_DNA"/>
</dbReference>
<dbReference type="SMART" id="SM00184">
    <property type="entry name" value="RING"/>
    <property type="match status" value="1"/>
</dbReference>
<comment type="caution">
    <text evidence="13">The sequence shown here is derived from an EMBL/GenBank/DDBJ whole genome shotgun (WGS) entry which is preliminary data.</text>
</comment>
<dbReference type="EC" id="2.3.2.27" evidence="3"/>
<evidence type="ECO:0000256" key="7">
    <source>
        <dbReference type="ARBA" id="ARBA00022786"/>
    </source>
</evidence>
<evidence type="ECO:0000256" key="9">
    <source>
        <dbReference type="PROSITE-ProRule" id="PRU00175"/>
    </source>
</evidence>
<protein>
    <recommendedName>
        <fullName evidence="3">RING-type E3 ubiquitin transferase</fullName>
        <ecNumber evidence="3">2.3.2.27</ecNumber>
    </recommendedName>
</protein>
<accession>A0AAV9EVR0</accession>